<evidence type="ECO:0000256" key="1">
    <source>
        <dbReference type="SAM" id="Phobius"/>
    </source>
</evidence>
<name>A0A9J6PBF6_9PROT</name>
<proteinExistence type="predicted"/>
<keyword evidence="3" id="KW-1185">Reference proteome</keyword>
<keyword evidence="1" id="KW-0472">Membrane</keyword>
<sequence length="165" mass="17307">MARPAPRTAPARADDRPKSKGGIGTFIGILIAGAVGTVVFVYLSGIFPYVGRESGRLEGPAAAAHYQAGFVPSETLGLKTFYYLSGQTVFVEYDAAIAAGALRLTVMREGMPESLREHVVTASGRGLFVVPIASSGLYTIGVAPVPSPEDAALPRLAYTVHWGAR</sequence>
<dbReference type="Proteomes" id="UP001055804">
    <property type="component" value="Unassembled WGS sequence"/>
</dbReference>
<accession>A0A9J6PBF6</accession>
<dbReference type="EMBL" id="JAMZFT010000001">
    <property type="protein sequence ID" value="MCP1335048.1"/>
    <property type="molecule type" value="Genomic_DNA"/>
</dbReference>
<comment type="caution">
    <text evidence="2">The sequence shown here is derived from an EMBL/GenBank/DDBJ whole genome shotgun (WGS) entry which is preliminary data.</text>
</comment>
<gene>
    <name evidence="2" type="ORF">NJQ99_01345</name>
</gene>
<organism evidence="2 3">
    <name type="scientific">Futiania mangrovi</name>
    <dbReference type="NCBI Taxonomy" id="2959716"/>
    <lineage>
        <taxon>Bacteria</taxon>
        <taxon>Pseudomonadati</taxon>
        <taxon>Pseudomonadota</taxon>
        <taxon>Alphaproteobacteria</taxon>
        <taxon>Futianiales</taxon>
        <taxon>Futianiaceae</taxon>
        <taxon>Futiania</taxon>
    </lineage>
</organism>
<evidence type="ECO:0000313" key="2">
    <source>
        <dbReference type="EMBL" id="MCP1335048.1"/>
    </source>
</evidence>
<keyword evidence="1" id="KW-1133">Transmembrane helix</keyword>
<dbReference type="RefSeq" id="WP_269331007.1">
    <property type="nucleotide sequence ID" value="NZ_JAMZFT010000001.1"/>
</dbReference>
<evidence type="ECO:0000313" key="3">
    <source>
        <dbReference type="Proteomes" id="UP001055804"/>
    </source>
</evidence>
<dbReference type="AlphaFoldDB" id="A0A9J6PBF6"/>
<protein>
    <submittedName>
        <fullName evidence="2">Uncharacterized protein</fullName>
    </submittedName>
</protein>
<reference evidence="2" key="1">
    <citation type="submission" date="2022-06" db="EMBL/GenBank/DDBJ databases">
        <title>Isolation and Genomics of Futiania mangrovii gen. nov., sp. nov., a Rare and Metabolically-versatile member in the Class Alphaproteobacteria.</title>
        <authorList>
            <person name="Liu L."/>
            <person name="Huang W.-C."/>
            <person name="Pan J."/>
            <person name="Li J."/>
            <person name="Huang Y."/>
            <person name="Du H."/>
            <person name="Liu Y."/>
            <person name="Li M."/>
        </authorList>
    </citation>
    <scope>NUCLEOTIDE SEQUENCE</scope>
    <source>
        <strain evidence="2">FT118</strain>
    </source>
</reference>
<feature type="transmembrane region" description="Helical" evidence="1">
    <location>
        <begin position="21"/>
        <end position="43"/>
    </location>
</feature>
<keyword evidence="1" id="KW-0812">Transmembrane</keyword>